<name>A0AAE3UAQ5_9BACT</name>
<dbReference type="EMBL" id="JASJOS010000011">
    <property type="protein sequence ID" value="MDJ1483588.1"/>
    <property type="molecule type" value="Genomic_DNA"/>
</dbReference>
<evidence type="ECO:0000313" key="1">
    <source>
        <dbReference type="EMBL" id="MDJ1483588.1"/>
    </source>
</evidence>
<proteinExistence type="predicted"/>
<dbReference type="AlphaFoldDB" id="A0AAE3UAQ5"/>
<reference evidence="1" key="1">
    <citation type="submission" date="2023-05" db="EMBL/GenBank/DDBJ databases">
        <authorList>
            <person name="Zhang X."/>
        </authorList>
    </citation>
    <scope>NUCLEOTIDE SEQUENCE</scope>
    <source>
        <strain evidence="1">YF14B1</strain>
    </source>
</reference>
<accession>A0AAE3UAQ5</accession>
<gene>
    <name evidence="1" type="ORF">QNI16_24025</name>
</gene>
<sequence length="319" mass="37572">MKLYWNILLADDSQLPRTLFFEDLPDDRFRYGLNEKKQYCLFFHFPSDKHNHLIATLAMANIILEEKRMEGKDTLVLTLLNEDFKDLFTDLILSIVREVKDTESEITKSGFILLCRKWFEFFDPLKGQLTESDLQAIYAELSFLRYLLSESDCSYNDILLSWKGPFGNKHDFELDTVHFEIKSIQDYKDIVQISSEHQLDFMADQSLYLVVCRFSDDHKEKRTVSNLSQEIVDQLRSVTGTDLSLYWTALRKSGLNFSNIHQYDHYLFKLSEVEYYNCSSEDFPSLRRSFLPDSLRNIKYDLALSGISHYRTEDISLLI</sequence>
<evidence type="ECO:0000313" key="2">
    <source>
        <dbReference type="Proteomes" id="UP001241110"/>
    </source>
</evidence>
<dbReference type="RefSeq" id="WP_313983653.1">
    <property type="nucleotide sequence ID" value="NZ_JASJOS010000011.1"/>
</dbReference>
<dbReference type="Proteomes" id="UP001241110">
    <property type="component" value="Unassembled WGS sequence"/>
</dbReference>
<dbReference type="InterPro" id="IPR025534">
    <property type="entry name" value="DUF4420"/>
</dbReference>
<protein>
    <submittedName>
        <fullName evidence="1">PD-(D/E)XK motif protein</fullName>
    </submittedName>
</protein>
<organism evidence="1 2">
    <name type="scientific">Xanthocytophaga flava</name>
    <dbReference type="NCBI Taxonomy" id="3048013"/>
    <lineage>
        <taxon>Bacteria</taxon>
        <taxon>Pseudomonadati</taxon>
        <taxon>Bacteroidota</taxon>
        <taxon>Cytophagia</taxon>
        <taxon>Cytophagales</taxon>
        <taxon>Rhodocytophagaceae</taxon>
        <taxon>Xanthocytophaga</taxon>
    </lineage>
</organism>
<comment type="caution">
    <text evidence="1">The sequence shown here is derived from an EMBL/GenBank/DDBJ whole genome shotgun (WGS) entry which is preliminary data.</text>
</comment>
<dbReference type="Pfam" id="PF14390">
    <property type="entry name" value="DUF4420"/>
    <property type="match status" value="1"/>
</dbReference>